<protein>
    <submittedName>
        <fullName evidence="2">Uncharacterized protein</fullName>
    </submittedName>
</protein>
<proteinExistence type="predicted"/>
<evidence type="ECO:0000313" key="2">
    <source>
        <dbReference type="EMBL" id="BAR56672.1"/>
    </source>
</evidence>
<gene>
    <name evidence="2" type="ORF">NK6_3495</name>
</gene>
<accession>A0A0E4FTF7</accession>
<dbReference type="Proteomes" id="UP000063308">
    <property type="component" value="Chromosome"/>
</dbReference>
<evidence type="ECO:0000313" key="3">
    <source>
        <dbReference type="Proteomes" id="UP000063308"/>
    </source>
</evidence>
<dbReference type="EMBL" id="AP014685">
    <property type="protein sequence ID" value="BAR56672.1"/>
    <property type="molecule type" value="Genomic_DNA"/>
</dbReference>
<evidence type="ECO:0000256" key="1">
    <source>
        <dbReference type="SAM" id="MobiDB-lite"/>
    </source>
</evidence>
<feature type="region of interest" description="Disordered" evidence="1">
    <location>
        <begin position="29"/>
        <end position="48"/>
    </location>
</feature>
<organism evidence="2 3">
    <name type="scientific">Bradyrhizobium diazoefficiens</name>
    <dbReference type="NCBI Taxonomy" id="1355477"/>
    <lineage>
        <taxon>Bacteria</taxon>
        <taxon>Pseudomonadati</taxon>
        <taxon>Pseudomonadota</taxon>
        <taxon>Alphaproteobacteria</taxon>
        <taxon>Hyphomicrobiales</taxon>
        <taxon>Nitrobacteraceae</taxon>
        <taxon>Bradyrhizobium</taxon>
    </lineage>
</organism>
<dbReference type="AlphaFoldDB" id="A0A0E4FTF7"/>
<name>A0A0E4FTF7_9BRAD</name>
<sequence length="48" mass="5303">MRRRQRKNGFVGWAKARSSRVVPTVLLHAQRDGGHGADAPYSPYGSHA</sequence>
<reference evidence="2 3" key="1">
    <citation type="submission" date="2014-11" db="EMBL/GenBank/DDBJ databases">
        <title>Symbiosis island explosion on the genome of extra-slow-growing strains of soybean bradyrhizobia with massive insertion sequences.</title>
        <authorList>
            <person name="Iida T."/>
            <person name="Minamisawa K."/>
        </authorList>
    </citation>
    <scope>NUCLEOTIDE SEQUENCE [LARGE SCALE GENOMIC DNA]</scope>
    <source>
        <strain evidence="2 3">NK6</strain>
    </source>
</reference>